<dbReference type="HOGENOM" id="CLU_2985561_0_0_2"/>
<gene>
    <name evidence="2" type="ORF">HALLA_14050</name>
</gene>
<protein>
    <submittedName>
        <fullName evidence="2">Uncharacterized protein</fullName>
    </submittedName>
</protein>
<proteinExistence type="predicted"/>
<reference evidence="2 3" key="1">
    <citation type="submission" date="2014-01" db="EMBL/GenBank/DDBJ databases">
        <authorList>
            <consortium name="DOE Joint Genome Institute"/>
            <person name="Anderson I."/>
            <person name="Huntemann M."/>
            <person name="Han J."/>
            <person name="Chen A."/>
            <person name="Kyrpides N."/>
            <person name="Mavromatis K."/>
            <person name="Markowitz V."/>
            <person name="Palaniappan K."/>
            <person name="Ivanova N."/>
            <person name="Schaumberg A."/>
            <person name="Pati A."/>
            <person name="Liolios K."/>
            <person name="Nordberg H.P."/>
            <person name="Cantor M.N."/>
            <person name="Hua S.X."/>
            <person name="Woyke T."/>
        </authorList>
    </citation>
    <scope>NUCLEOTIDE SEQUENCE [LARGE SCALE GENOMIC DNA]</scope>
    <source>
        <strain evidence="2 3">XH-48</strain>
    </source>
</reference>
<feature type="compositionally biased region" description="Low complexity" evidence="1">
    <location>
        <begin position="22"/>
        <end position="34"/>
    </location>
</feature>
<evidence type="ECO:0000256" key="1">
    <source>
        <dbReference type="SAM" id="MobiDB-lite"/>
    </source>
</evidence>
<evidence type="ECO:0000313" key="2">
    <source>
        <dbReference type="EMBL" id="AHG01043.1"/>
    </source>
</evidence>
<evidence type="ECO:0000313" key="3">
    <source>
        <dbReference type="Proteomes" id="UP000019024"/>
    </source>
</evidence>
<dbReference type="STRING" id="797299.HALLA_14050"/>
<organism evidence="2 3">
    <name type="scientific">Halostagnicola larsenii XH-48</name>
    <dbReference type="NCBI Taxonomy" id="797299"/>
    <lineage>
        <taxon>Archaea</taxon>
        <taxon>Methanobacteriati</taxon>
        <taxon>Methanobacteriota</taxon>
        <taxon>Stenosarchaea group</taxon>
        <taxon>Halobacteria</taxon>
        <taxon>Halobacteriales</taxon>
        <taxon>Natrialbaceae</taxon>
        <taxon>Halostagnicola</taxon>
    </lineage>
</organism>
<feature type="region of interest" description="Disordered" evidence="1">
    <location>
        <begin position="1"/>
        <end position="57"/>
    </location>
</feature>
<keyword evidence="3" id="KW-1185">Reference proteome</keyword>
<feature type="compositionally biased region" description="Polar residues" evidence="1">
    <location>
        <begin position="1"/>
        <end position="10"/>
    </location>
</feature>
<dbReference type="AlphaFoldDB" id="W0JVF9"/>
<dbReference type="KEGG" id="hlr:HALLA_14050"/>
<name>W0JVF9_9EURY</name>
<sequence length="57" mass="6173">MIDSGQTDTTEGIDVWGETRTRATVSTRSKTSSRVPIARERSAPAGNRRATNEGAHE</sequence>
<accession>W0JVF9</accession>
<dbReference type="Proteomes" id="UP000019024">
    <property type="component" value="Chromosome"/>
</dbReference>
<dbReference type="EMBL" id="CP007055">
    <property type="protein sequence ID" value="AHG01043.1"/>
    <property type="molecule type" value="Genomic_DNA"/>
</dbReference>